<evidence type="ECO:0000313" key="2">
    <source>
        <dbReference type="EMBL" id="GBP20987.1"/>
    </source>
</evidence>
<reference evidence="2 3" key="1">
    <citation type="journal article" date="2019" name="Commun. Biol.">
        <title>The bagworm genome reveals a unique fibroin gene that provides high tensile strength.</title>
        <authorList>
            <person name="Kono N."/>
            <person name="Nakamura H."/>
            <person name="Ohtoshi R."/>
            <person name="Tomita M."/>
            <person name="Numata K."/>
            <person name="Arakawa K."/>
        </authorList>
    </citation>
    <scope>NUCLEOTIDE SEQUENCE [LARGE SCALE GENOMIC DNA]</scope>
</reference>
<name>A0A4C1U4D9_EUMVA</name>
<keyword evidence="3" id="KW-1185">Reference proteome</keyword>
<feature type="region of interest" description="Disordered" evidence="1">
    <location>
        <begin position="103"/>
        <end position="125"/>
    </location>
</feature>
<organism evidence="2 3">
    <name type="scientific">Eumeta variegata</name>
    <name type="common">Bagworm moth</name>
    <name type="synonym">Eumeta japonica</name>
    <dbReference type="NCBI Taxonomy" id="151549"/>
    <lineage>
        <taxon>Eukaryota</taxon>
        <taxon>Metazoa</taxon>
        <taxon>Ecdysozoa</taxon>
        <taxon>Arthropoda</taxon>
        <taxon>Hexapoda</taxon>
        <taxon>Insecta</taxon>
        <taxon>Pterygota</taxon>
        <taxon>Neoptera</taxon>
        <taxon>Endopterygota</taxon>
        <taxon>Lepidoptera</taxon>
        <taxon>Glossata</taxon>
        <taxon>Ditrysia</taxon>
        <taxon>Tineoidea</taxon>
        <taxon>Psychidae</taxon>
        <taxon>Oiketicinae</taxon>
        <taxon>Eumeta</taxon>
    </lineage>
</organism>
<evidence type="ECO:0000256" key="1">
    <source>
        <dbReference type="SAM" id="MobiDB-lite"/>
    </source>
</evidence>
<sequence length="160" mass="17955">MTTKNDFYERRRRLPVPFRFPVSATGASGTRERRLRGGQKAPGGMTARARPRGVVGRVSTFCHVINLLRGTIKAARSHISSRRGVRGGLFVARRPRRSLLAIETSEPEDGRRGAPPWERRERPRPAETFCEAFTTVPGRRMIGGSDERTVRVPVSCQFVL</sequence>
<feature type="compositionally biased region" description="Basic and acidic residues" evidence="1">
    <location>
        <begin position="108"/>
        <end position="125"/>
    </location>
</feature>
<gene>
    <name evidence="2" type="ORF">EVAR_9560_1</name>
</gene>
<dbReference type="EMBL" id="BGZK01000124">
    <property type="protein sequence ID" value="GBP20987.1"/>
    <property type="molecule type" value="Genomic_DNA"/>
</dbReference>
<proteinExistence type="predicted"/>
<protein>
    <submittedName>
        <fullName evidence="2">Uncharacterized protein</fullName>
    </submittedName>
</protein>
<evidence type="ECO:0000313" key="3">
    <source>
        <dbReference type="Proteomes" id="UP000299102"/>
    </source>
</evidence>
<accession>A0A4C1U4D9</accession>
<dbReference type="Proteomes" id="UP000299102">
    <property type="component" value="Unassembled WGS sequence"/>
</dbReference>
<feature type="region of interest" description="Disordered" evidence="1">
    <location>
        <begin position="22"/>
        <end position="50"/>
    </location>
</feature>
<dbReference type="AlphaFoldDB" id="A0A4C1U4D9"/>
<comment type="caution">
    <text evidence="2">The sequence shown here is derived from an EMBL/GenBank/DDBJ whole genome shotgun (WGS) entry which is preliminary data.</text>
</comment>